<dbReference type="OrthoDB" id="5293418at2"/>
<keyword evidence="1" id="KW-0732">Signal</keyword>
<organism evidence="3 4">
    <name type="scientific">Rheinheimera mesophila</name>
    <dbReference type="NCBI Taxonomy" id="1547515"/>
    <lineage>
        <taxon>Bacteria</taxon>
        <taxon>Pseudomonadati</taxon>
        <taxon>Pseudomonadota</taxon>
        <taxon>Gammaproteobacteria</taxon>
        <taxon>Chromatiales</taxon>
        <taxon>Chromatiaceae</taxon>
        <taxon>Rheinheimera</taxon>
    </lineage>
</organism>
<proteinExistence type="predicted"/>
<dbReference type="EMBL" id="RRCF01000005">
    <property type="protein sequence ID" value="RRJ18970.1"/>
    <property type="molecule type" value="Genomic_DNA"/>
</dbReference>
<evidence type="ECO:0000256" key="1">
    <source>
        <dbReference type="SAM" id="SignalP"/>
    </source>
</evidence>
<evidence type="ECO:0000313" key="4">
    <source>
        <dbReference type="Proteomes" id="UP000276260"/>
    </source>
</evidence>
<evidence type="ECO:0000259" key="2">
    <source>
        <dbReference type="Pfam" id="PF25607"/>
    </source>
</evidence>
<dbReference type="PANTHER" id="PTHR40940">
    <property type="entry name" value="PROTEIN BATD-RELATED"/>
    <property type="match status" value="1"/>
</dbReference>
<accession>A0A3P3QEY4</accession>
<dbReference type="InterPro" id="IPR025738">
    <property type="entry name" value="BatD"/>
</dbReference>
<dbReference type="AlphaFoldDB" id="A0A3P3QEY4"/>
<evidence type="ECO:0000313" key="3">
    <source>
        <dbReference type="EMBL" id="RRJ18970.1"/>
    </source>
</evidence>
<feature type="chain" id="PRO_5018643294" evidence="1">
    <location>
        <begin position="19"/>
        <end position="548"/>
    </location>
</feature>
<feature type="signal peptide" evidence="1">
    <location>
        <begin position="1"/>
        <end position="18"/>
    </location>
</feature>
<dbReference type="Pfam" id="PF25607">
    <property type="entry name" value="DUF7939"/>
    <property type="match status" value="1"/>
</dbReference>
<dbReference type="Pfam" id="PF13584">
    <property type="entry name" value="BatD"/>
    <property type="match status" value="2"/>
</dbReference>
<dbReference type="InterPro" id="IPR057699">
    <property type="entry name" value="DUF7939"/>
</dbReference>
<comment type="caution">
    <text evidence="3">The sequence shown here is derived from an EMBL/GenBank/DDBJ whole genome shotgun (WGS) entry which is preliminary data.</text>
</comment>
<protein>
    <submittedName>
        <fullName evidence="3">Protein BatD</fullName>
    </submittedName>
</protein>
<keyword evidence="4" id="KW-1185">Reference proteome</keyword>
<dbReference type="Proteomes" id="UP000276260">
    <property type="component" value="Unassembled WGS sequence"/>
</dbReference>
<dbReference type="RefSeq" id="WP_046520803.1">
    <property type="nucleotide sequence ID" value="NZ_LAVS01000086.1"/>
</dbReference>
<feature type="domain" description="DUF7939" evidence="2">
    <location>
        <begin position="450"/>
        <end position="531"/>
    </location>
</feature>
<name>A0A3P3QEY4_9GAMM</name>
<dbReference type="PANTHER" id="PTHR40940:SF1">
    <property type="entry name" value="PROTEIN BATD"/>
    <property type="match status" value="1"/>
</dbReference>
<gene>
    <name evidence="3" type="ORF">EIK76_15595</name>
</gene>
<reference evidence="3 4" key="1">
    <citation type="submission" date="2018-11" db="EMBL/GenBank/DDBJ databases">
        <title>Draft genome analysis of Rheinheimera mesophila isolated from an industrial waste site.</title>
        <authorList>
            <person name="Yu Q."/>
            <person name="Qi Y."/>
            <person name="Zhang H."/>
            <person name="Lu Y."/>
            <person name="Pu J."/>
        </authorList>
    </citation>
    <scope>NUCLEOTIDE SEQUENCE [LARGE SCALE GENOMIC DNA]</scope>
    <source>
        <strain evidence="3 4">IITR13</strain>
    </source>
</reference>
<sequence length="548" mass="60819">MVKQWLCLLLVAASPVWALTELKVSLDKNPLLLGETAVLELVADDQVATQPDFSVLENDFIVQGPSLGQQMQIINGKASRTTSWRLLLRAKQSGTFIIPSFEIEGVSSSSIEVEVVEGTTQPQSAEDSQLFLQSSLDSTQLYVQQLAYLEVKIFFQGDLQRGSLSEPKVEGLSIEQLGKDKEGSELVNGERYRTFTRRYRLIPERSGTFVLPGSTLSGEMLDRDSGRYDYFAQTKAVSARANDLTIEVAAKPDNFPGDWLIADLVSLNEEWSPATDQLTQGEPVTRTITITALDVAEHQLPDLILDVPDGVKLYKEQPQAKQAERNGTLVSQKVFSMAVVANKAGELILPEVKLPWWNKKTKSIQYATLPEKRVSVKVNPELAQQATTPVVVPATQVSGTAAADTDPWQWNHTSSVLSLLWLSSVALLLWFRPTKTAPPKVTIQPSGVAKANPKKLQNACHSNDAPAARQWLMQWAEQQFGRSPASLSELANWCNDQAFTEQLQLLNQQLYQKEQQNWQGKTLWSCWSKLSMEKAAAPSALPELYPNQ</sequence>